<evidence type="ECO:0000313" key="2">
    <source>
        <dbReference type="EMBL" id="GAA2626618.1"/>
    </source>
</evidence>
<dbReference type="SUPFAM" id="SSF56059">
    <property type="entry name" value="Glutathione synthetase ATP-binding domain-like"/>
    <property type="match status" value="1"/>
</dbReference>
<gene>
    <name evidence="2" type="ORF">GCM10010411_74480</name>
</gene>
<evidence type="ECO:0000256" key="1">
    <source>
        <dbReference type="SAM" id="MobiDB-lite"/>
    </source>
</evidence>
<protein>
    <submittedName>
        <fullName evidence="2">Uncharacterized protein</fullName>
    </submittedName>
</protein>
<dbReference type="EMBL" id="BAAATD010000013">
    <property type="protein sequence ID" value="GAA2626618.1"/>
    <property type="molecule type" value="Genomic_DNA"/>
</dbReference>
<evidence type="ECO:0000313" key="3">
    <source>
        <dbReference type="Proteomes" id="UP001501509"/>
    </source>
</evidence>
<reference evidence="3" key="1">
    <citation type="journal article" date="2019" name="Int. J. Syst. Evol. Microbiol.">
        <title>The Global Catalogue of Microorganisms (GCM) 10K type strain sequencing project: providing services to taxonomists for standard genome sequencing and annotation.</title>
        <authorList>
            <consortium name="The Broad Institute Genomics Platform"/>
            <consortium name="The Broad Institute Genome Sequencing Center for Infectious Disease"/>
            <person name="Wu L."/>
            <person name="Ma J."/>
        </authorList>
    </citation>
    <scope>NUCLEOTIDE SEQUENCE [LARGE SCALE GENOMIC DNA]</scope>
    <source>
        <strain evidence="3">JCM 6833</strain>
    </source>
</reference>
<keyword evidence="3" id="KW-1185">Reference proteome</keyword>
<feature type="region of interest" description="Disordered" evidence="1">
    <location>
        <begin position="1"/>
        <end position="20"/>
    </location>
</feature>
<name>A0ABP6CX49_9ACTN</name>
<accession>A0ABP6CX49</accession>
<feature type="compositionally biased region" description="Basic residues" evidence="1">
    <location>
        <begin position="1"/>
        <end position="15"/>
    </location>
</feature>
<comment type="caution">
    <text evidence="2">The sequence shown here is derived from an EMBL/GenBank/DDBJ whole genome shotgun (WGS) entry which is preliminary data.</text>
</comment>
<organism evidence="2 3">
    <name type="scientific">Actinomadura fulvescens</name>
    <dbReference type="NCBI Taxonomy" id="46160"/>
    <lineage>
        <taxon>Bacteria</taxon>
        <taxon>Bacillati</taxon>
        <taxon>Actinomycetota</taxon>
        <taxon>Actinomycetes</taxon>
        <taxon>Streptosporangiales</taxon>
        <taxon>Thermomonosporaceae</taxon>
        <taxon>Actinomadura</taxon>
    </lineage>
</organism>
<proteinExistence type="predicted"/>
<dbReference type="Proteomes" id="UP001501509">
    <property type="component" value="Unassembled WGS sequence"/>
</dbReference>
<sequence>MRARAAARARARRPTGHPAITDPAARAWAAREDLLALHGILHTLPARWINHPAAAAAANHKAHQLVTAHACGLPVPDTLFTTSGTGVAAWAGGRRILYKAHHAQGADHDTMVTATPADPAQLPHHLGAASCFQPIIDGPSIRVTVIGHQQFAVRITGGPPGLVDWRPVQDRLHFTPIPVPSPVTAGLRRFMTRYGLEYGAFDFIQQHDGTWVFLGGQPFRYVRICGDPIRPAHHRRDRLPAPHPHNIP</sequence>